<sequence length="289" mass="32513">MEGRPNSQNPLFVNVASGEGIGEETLGTDISNGGPSYSVGGGSSNPDESLDGSFDEIWNDTEDQSFGYGCEVEAVVIKDMADIMKIDLNNFRVADVRKYEFVGLDVAYMFYCWFAKTSGFSVRKGHVVRNHEGNILQQTFLCSCEGFREDRGLTLENRKREPKNETRCWCNAKCRVHVDIVSMRWYVTLLEIDHTHDLLGVTLCGLLPAHRKMSQGDIDEIERNRKAGIRPYQVYGSMANTSGGFHKVGFVKKDLYNQVGKQKKLLYSDACGAVKYLQELCSKDLSFFF</sequence>
<accession>A0ACB0JZD4</accession>
<dbReference type="EMBL" id="CASHSV030000109">
    <property type="protein sequence ID" value="CAJ2649199.1"/>
    <property type="molecule type" value="Genomic_DNA"/>
</dbReference>
<reference evidence="1" key="1">
    <citation type="submission" date="2023-10" db="EMBL/GenBank/DDBJ databases">
        <authorList>
            <person name="Rodriguez Cubillos JULIANA M."/>
            <person name="De Vega J."/>
        </authorList>
    </citation>
    <scope>NUCLEOTIDE SEQUENCE</scope>
</reference>
<comment type="caution">
    <text evidence="1">The sequence shown here is derived from an EMBL/GenBank/DDBJ whole genome shotgun (WGS) entry which is preliminary data.</text>
</comment>
<keyword evidence="2" id="KW-1185">Reference proteome</keyword>
<evidence type="ECO:0000313" key="1">
    <source>
        <dbReference type="EMBL" id="CAJ2649199.1"/>
    </source>
</evidence>
<name>A0ACB0JZD4_TRIPR</name>
<dbReference type="Proteomes" id="UP001177021">
    <property type="component" value="Unassembled WGS sequence"/>
</dbReference>
<organism evidence="1 2">
    <name type="scientific">Trifolium pratense</name>
    <name type="common">Red clover</name>
    <dbReference type="NCBI Taxonomy" id="57577"/>
    <lineage>
        <taxon>Eukaryota</taxon>
        <taxon>Viridiplantae</taxon>
        <taxon>Streptophyta</taxon>
        <taxon>Embryophyta</taxon>
        <taxon>Tracheophyta</taxon>
        <taxon>Spermatophyta</taxon>
        <taxon>Magnoliopsida</taxon>
        <taxon>eudicotyledons</taxon>
        <taxon>Gunneridae</taxon>
        <taxon>Pentapetalae</taxon>
        <taxon>rosids</taxon>
        <taxon>fabids</taxon>
        <taxon>Fabales</taxon>
        <taxon>Fabaceae</taxon>
        <taxon>Papilionoideae</taxon>
        <taxon>50 kb inversion clade</taxon>
        <taxon>NPAAA clade</taxon>
        <taxon>Hologalegina</taxon>
        <taxon>IRL clade</taxon>
        <taxon>Trifolieae</taxon>
        <taxon>Trifolium</taxon>
    </lineage>
</organism>
<evidence type="ECO:0000313" key="2">
    <source>
        <dbReference type="Proteomes" id="UP001177021"/>
    </source>
</evidence>
<protein>
    <submittedName>
        <fullName evidence="1">Uncharacterized protein</fullName>
    </submittedName>
</protein>
<proteinExistence type="predicted"/>
<gene>
    <name evidence="1" type="ORF">MILVUS5_LOCUS17378</name>
</gene>